<dbReference type="Proteomes" id="UP000000445">
    <property type="component" value="Chromosome"/>
</dbReference>
<accession>B9KAE0</accession>
<reference evidence="4 5" key="1">
    <citation type="journal article" date="2009" name="Biosci. Biotechnol. Biochem.">
        <title>WeGAS: a web-based microbial genome annotation system.</title>
        <authorList>
            <person name="Lee D."/>
            <person name="Seo H."/>
            <person name="Park C."/>
            <person name="Park K."/>
        </authorList>
    </citation>
    <scope>NUCLEOTIDE SEQUENCE [LARGE SCALE GENOMIC DNA]</scope>
    <source>
        <strain evidence="5">ATCC 49049 / DSM 4359 / NBRC 107923 / NS-E</strain>
    </source>
</reference>
<evidence type="ECO:0000256" key="1">
    <source>
        <dbReference type="ARBA" id="ARBA00023122"/>
    </source>
</evidence>
<dbReference type="InterPro" id="IPR000644">
    <property type="entry name" value="CBS_dom"/>
</dbReference>
<dbReference type="InterPro" id="IPR046342">
    <property type="entry name" value="CBS_dom_sf"/>
</dbReference>
<dbReference type="SMART" id="SM00116">
    <property type="entry name" value="CBS"/>
    <property type="match status" value="2"/>
</dbReference>
<dbReference type="PANTHER" id="PTHR43080:SF2">
    <property type="entry name" value="CBS DOMAIN-CONTAINING PROTEIN"/>
    <property type="match status" value="1"/>
</dbReference>
<evidence type="ECO:0000313" key="5">
    <source>
        <dbReference type="Proteomes" id="UP000000445"/>
    </source>
</evidence>
<dbReference type="SUPFAM" id="SSF54631">
    <property type="entry name" value="CBS-domain pair"/>
    <property type="match status" value="1"/>
</dbReference>
<feature type="domain" description="CBS" evidence="3">
    <location>
        <begin position="93"/>
        <end position="150"/>
    </location>
</feature>
<keyword evidence="5" id="KW-1185">Reference proteome</keyword>
<sequence length="150" mass="16822">MRVKDAVIYDISAVFEDETVETVIKLLSRQNLSGIPVVDHDMRVVGFVSESDLIKALVPSYFSLLRSASFIPDTNQLIRNIVKIKDKPISNYMSKPPVVVKEDDPLIVAADYLIRHGFKSLPVVDDSMQLVGIVRRIDVLRVVSEGKLEI</sequence>
<dbReference type="Pfam" id="PF00571">
    <property type="entry name" value="CBS"/>
    <property type="match status" value="2"/>
</dbReference>
<dbReference type="HOGENOM" id="CLU_040681_9_0_0"/>
<name>B9KAE0_THENN</name>
<dbReference type="eggNOG" id="COG0517">
    <property type="taxonomic scope" value="Bacteria"/>
</dbReference>
<dbReference type="PANTHER" id="PTHR43080">
    <property type="entry name" value="CBS DOMAIN-CONTAINING PROTEIN CBSX3, MITOCHONDRIAL"/>
    <property type="match status" value="1"/>
</dbReference>
<organism evidence="4 5">
    <name type="scientific">Thermotoga neapolitana (strain ATCC 49049 / DSM 4359 / NBRC 107923 / NS-E)</name>
    <dbReference type="NCBI Taxonomy" id="309803"/>
    <lineage>
        <taxon>Bacteria</taxon>
        <taxon>Thermotogati</taxon>
        <taxon>Thermotogota</taxon>
        <taxon>Thermotogae</taxon>
        <taxon>Thermotogales</taxon>
        <taxon>Thermotogaceae</taxon>
        <taxon>Thermotoga</taxon>
    </lineage>
</organism>
<dbReference type="AlphaFoldDB" id="B9KAE0"/>
<dbReference type="STRING" id="309803.CTN_1747"/>
<evidence type="ECO:0000256" key="2">
    <source>
        <dbReference type="PROSITE-ProRule" id="PRU00703"/>
    </source>
</evidence>
<proteinExistence type="predicted"/>
<dbReference type="RefSeq" id="WP_015920161.1">
    <property type="nucleotide sequence ID" value="NC_011978.1"/>
</dbReference>
<dbReference type="InterPro" id="IPR051257">
    <property type="entry name" value="Diverse_CBS-Domain"/>
</dbReference>
<dbReference type="PROSITE" id="PS51371">
    <property type="entry name" value="CBS"/>
    <property type="match status" value="2"/>
</dbReference>
<dbReference type="KEGG" id="tna:CTN_1747"/>
<gene>
    <name evidence="4" type="ordered locus">CTN_1747</name>
</gene>
<keyword evidence="1 2" id="KW-0129">CBS domain</keyword>
<protein>
    <submittedName>
        <fullName evidence="4">CBS domain containing protein</fullName>
    </submittedName>
</protein>
<dbReference type="EMBL" id="CP000916">
    <property type="protein sequence ID" value="ACM23923.1"/>
    <property type="molecule type" value="Genomic_DNA"/>
</dbReference>
<evidence type="ECO:0000259" key="3">
    <source>
        <dbReference type="PROSITE" id="PS51371"/>
    </source>
</evidence>
<dbReference type="Gene3D" id="3.10.580.10">
    <property type="entry name" value="CBS-domain"/>
    <property type="match status" value="1"/>
</dbReference>
<feature type="domain" description="CBS" evidence="3">
    <location>
        <begin position="7"/>
        <end position="64"/>
    </location>
</feature>
<evidence type="ECO:0000313" key="4">
    <source>
        <dbReference type="EMBL" id="ACM23923.1"/>
    </source>
</evidence>